<sequence length="566" mass="59853">MPSSPPRTTPRSPFADPGEQGRHLWRAAAEATGGGILVLATYAAMTGLHVDVPHRFLIPVTLAALALLAVRRRFPVTAVLGLAVLLGAVPFYGLIAAVTSYTVTRRLADPRRRTLLLLGATALATAVSALITPATLPGGYGTAYGAALGLVLAATTLVVPGLVGISAGQQDRLVTVLKERTSAAEEARRNAEDASRSEERTRIAAEMHDLVGHRLSLISLHTGGLEMALRDQDPRLQESAAQVRQATRDAMYELRQILGVLGPFSRDTGTEALTDATGTRADIEALVAESRGVGIPVELDWQGPDLDRREAQVRRAVHRIVRESLTNVHKYATGAAVTVTVTHTDDEVEVRVRNAPPELPAAEPASGTGRGLTGLRERVELLGGRLDAGVRAEGGFQVYAVMPAVPDPAGRRSAPATGDGSGATALSGIQDRVGTVITALLGLAGVAVTMMLGVILVEQARPQPEYGKPEAIHVGMSKSRVEQLTYDSDVVRAAAADREPARPTGAASCLYSFGDDEDQYRTQGLFRIARYCFDPHGTLTKIDEFSVPMVVEPSATPAPDPTRGTS</sequence>
<dbReference type="AlphaFoldDB" id="A0A6G4XDL9"/>
<feature type="transmembrane region" description="Helical" evidence="9">
    <location>
        <begin position="56"/>
        <end position="74"/>
    </location>
</feature>
<feature type="transmembrane region" description="Helical" evidence="9">
    <location>
        <begin position="115"/>
        <end position="136"/>
    </location>
</feature>
<dbReference type="InterPro" id="IPR011712">
    <property type="entry name" value="Sig_transdc_His_kin_sub3_dim/P"/>
</dbReference>
<feature type="transmembrane region" description="Helical" evidence="9">
    <location>
        <begin position="80"/>
        <end position="103"/>
    </location>
</feature>
<dbReference type="Pfam" id="PF07730">
    <property type="entry name" value="HisKA_3"/>
    <property type="match status" value="1"/>
</dbReference>
<dbReference type="SUPFAM" id="SSF55874">
    <property type="entry name" value="ATPase domain of HSP90 chaperone/DNA topoisomerase II/histidine kinase"/>
    <property type="match status" value="1"/>
</dbReference>
<dbReference type="InterPro" id="IPR050482">
    <property type="entry name" value="Sensor_HK_TwoCompSys"/>
</dbReference>
<keyword evidence="9" id="KW-1133">Transmembrane helix</keyword>
<keyword evidence="6 12" id="KW-0418">Kinase</keyword>
<keyword evidence="5" id="KW-0547">Nucleotide-binding</keyword>
<reference evidence="12 13" key="1">
    <citation type="submission" date="2020-02" db="EMBL/GenBank/DDBJ databases">
        <title>Whole-genome analyses of novel actinobacteria.</title>
        <authorList>
            <person name="Sahin N."/>
            <person name="Tokatli A."/>
        </authorList>
    </citation>
    <scope>NUCLEOTIDE SEQUENCE [LARGE SCALE GENOMIC DNA]</scope>
    <source>
        <strain evidence="12 13">YC504</strain>
    </source>
</reference>
<protein>
    <recommendedName>
        <fullName evidence="2">histidine kinase</fullName>
        <ecNumber evidence="2">2.7.13.3</ecNumber>
    </recommendedName>
</protein>
<keyword evidence="4" id="KW-0808">Transferase</keyword>
<dbReference type="GO" id="GO:0000155">
    <property type="term" value="F:phosphorelay sensor kinase activity"/>
    <property type="evidence" value="ECO:0007669"/>
    <property type="project" value="InterPro"/>
</dbReference>
<dbReference type="Gene3D" id="3.30.565.10">
    <property type="entry name" value="Histidine kinase-like ATPase, C-terminal domain"/>
    <property type="match status" value="1"/>
</dbReference>
<proteinExistence type="predicted"/>
<dbReference type="Gene3D" id="1.20.5.1930">
    <property type="match status" value="1"/>
</dbReference>
<dbReference type="GO" id="GO:0005524">
    <property type="term" value="F:ATP binding"/>
    <property type="evidence" value="ECO:0007669"/>
    <property type="project" value="UniProtKB-KW"/>
</dbReference>
<evidence type="ECO:0000256" key="8">
    <source>
        <dbReference type="ARBA" id="ARBA00023012"/>
    </source>
</evidence>
<gene>
    <name evidence="12" type="ORF">G6045_06520</name>
</gene>
<keyword evidence="9" id="KW-0812">Transmembrane</keyword>
<dbReference type="PANTHER" id="PTHR24421:SF10">
    <property type="entry name" value="NITRATE_NITRITE SENSOR PROTEIN NARQ"/>
    <property type="match status" value="1"/>
</dbReference>
<dbReference type="GO" id="GO:0016020">
    <property type="term" value="C:membrane"/>
    <property type="evidence" value="ECO:0007669"/>
    <property type="project" value="InterPro"/>
</dbReference>
<evidence type="ECO:0000256" key="1">
    <source>
        <dbReference type="ARBA" id="ARBA00000085"/>
    </source>
</evidence>
<comment type="catalytic activity">
    <reaction evidence="1">
        <text>ATP + protein L-histidine = ADP + protein N-phospho-L-histidine.</text>
        <dbReference type="EC" id="2.7.13.3"/>
    </reaction>
</comment>
<organism evidence="12 13">
    <name type="scientific">Streptomyces mesophilus</name>
    <dbReference type="NCBI Taxonomy" id="1775132"/>
    <lineage>
        <taxon>Bacteria</taxon>
        <taxon>Bacillati</taxon>
        <taxon>Actinomycetota</taxon>
        <taxon>Actinomycetes</taxon>
        <taxon>Kitasatosporales</taxon>
        <taxon>Streptomycetaceae</taxon>
        <taxon>Streptomyces</taxon>
    </lineage>
</organism>
<feature type="transmembrane region" description="Helical" evidence="9">
    <location>
        <begin position="436"/>
        <end position="457"/>
    </location>
</feature>
<evidence type="ECO:0000256" key="7">
    <source>
        <dbReference type="ARBA" id="ARBA00022840"/>
    </source>
</evidence>
<keyword evidence="13" id="KW-1185">Reference proteome</keyword>
<accession>A0A6G4XDL9</accession>
<evidence type="ECO:0000313" key="13">
    <source>
        <dbReference type="Proteomes" id="UP000481109"/>
    </source>
</evidence>
<name>A0A6G4XDL9_9ACTN</name>
<dbReference type="Pfam" id="PF02518">
    <property type="entry name" value="HATPase_c"/>
    <property type="match status" value="1"/>
</dbReference>
<evidence type="ECO:0000313" key="12">
    <source>
        <dbReference type="EMBL" id="NGO75333.1"/>
    </source>
</evidence>
<dbReference type="RefSeq" id="WP_165330844.1">
    <property type="nucleotide sequence ID" value="NZ_JAAKZW010000012.1"/>
</dbReference>
<feature type="domain" description="Histidine kinase/HSP90-like ATPase" evidence="10">
    <location>
        <begin position="314"/>
        <end position="404"/>
    </location>
</feature>
<dbReference type="InterPro" id="IPR036890">
    <property type="entry name" value="HATPase_C_sf"/>
</dbReference>
<dbReference type="CDD" id="cd16917">
    <property type="entry name" value="HATPase_UhpB-NarQ-NarX-like"/>
    <property type="match status" value="1"/>
</dbReference>
<dbReference type="InterPro" id="IPR003594">
    <property type="entry name" value="HATPase_dom"/>
</dbReference>
<keyword evidence="9" id="KW-0472">Membrane</keyword>
<dbReference type="EC" id="2.7.13.3" evidence="2"/>
<keyword evidence="3" id="KW-0597">Phosphoprotein</keyword>
<dbReference type="EMBL" id="JAAKZW010000012">
    <property type="protein sequence ID" value="NGO75333.1"/>
    <property type="molecule type" value="Genomic_DNA"/>
</dbReference>
<evidence type="ECO:0000256" key="5">
    <source>
        <dbReference type="ARBA" id="ARBA00022741"/>
    </source>
</evidence>
<evidence type="ECO:0000256" key="9">
    <source>
        <dbReference type="SAM" id="Phobius"/>
    </source>
</evidence>
<evidence type="ECO:0000256" key="3">
    <source>
        <dbReference type="ARBA" id="ARBA00022553"/>
    </source>
</evidence>
<feature type="domain" description="Signal transduction histidine kinase subgroup 3 dimerisation and phosphoacceptor" evidence="11">
    <location>
        <begin position="199"/>
        <end position="263"/>
    </location>
</feature>
<dbReference type="GO" id="GO:0046983">
    <property type="term" value="F:protein dimerization activity"/>
    <property type="evidence" value="ECO:0007669"/>
    <property type="project" value="InterPro"/>
</dbReference>
<dbReference type="Proteomes" id="UP000481109">
    <property type="component" value="Unassembled WGS sequence"/>
</dbReference>
<feature type="transmembrane region" description="Helical" evidence="9">
    <location>
        <begin position="24"/>
        <end position="44"/>
    </location>
</feature>
<evidence type="ECO:0000259" key="10">
    <source>
        <dbReference type="Pfam" id="PF02518"/>
    </source>
</evidence>
<evidence type="ECO:0000256" key="2">
    <source>
        <dbReference type="ARBA" id="ARBA00012438"/>
    </source>
</evidence>
<keyword evidence="8" id="KW-0902">Two-component regulatory system</keyword>
<evidence type="ECO:0000256" key="6">
    <source>
        <dbReference type="ARBA" id="ARBA00022777"/>
    </source>
</evidence>
<feature type="transmembrane region" description="Helical" evidence="9">
    <location>
        <begin position="142"/>
        <end position="163"/>
    </location>
</feature>
<dbReference type="PANTHER" id="PTHR24421">
    <property type="entry name" value="NITRATE/NITRITE SENSOR PROTEIN NARX-RELATED"/>
    <property type="match status" value="1"/>
</dbReference>
<evidence type="ECO:0000259" key="11">
    <source>
        <dbReference type="Pfam" id="PF07730"/>
    </source>
</evidence>
<comment type="caution">
    <text evidence="12">The sequence shown here is derived from an EMBL/GenBank/DDBJ whole genome shotgun (WGS) entry which is preliminary data.</text>
</comment>
<evidence type="ECO:0000256" key="4">
    <source>
        <dbReference type="ARBA" id="ARBA00022679"/>
    </source>
</evidence>
<keyword evidence="7" id="KW-0067">ATP-binding</keyword>